<name>A0AA87C0A4_9VIBR</name>
<gene>
    <name evidence="1" type="ORF">VCR31J2_1310632</name>
</gene>
<dbReference type="PANTHER" id="PTHR38436:SF1">
    <property type="entry name" value="ESTER CYCLASE"/>
    <property type="match status" value="1"/>
</dbReference>
<dbReference type="EMBL" id="CCKJ01000037">
    <property type="protein sequence ID" value="CDT78657.1"/>
    <property type="molecule type" value="Genomic_DNA"/>
</dbReference>
<dbReference type="RefSeq" id="WP_050651157.1">
    <property type="nucleotide sequence ID" value="NZ_LK933979.1"/>
</dbReference>
<sequence>MKTITNAFPTATFNAAESKATKLKSTLLAASVLAASMITGTVAAQELSIQEKAVAVISSIETGDAKAVSYINPEKYIQHNLAVGDGLAGFGEVLQMLPEGSAKAQVKRSFQDGDFVVTHTEYNFFGPKVGFDVFRFEEGQIVEHWDNLQEIAKPNASGRTQLDGATKVVDLEKTDQNKQLVSGFVKDILIGGDMAKINNYIDNEDSAYLQHNPGVADGLSGLGEALGALAEAGMPMVYTANHKILGQGNFVLSISEGQFMNNHVAFYDLFRVDNGKIVEHWDTIETIPARSEWKNDNGKFGF</sequence>
<organism evidence="1 2">
    <name type="scientific">Vibrio coralliirubri</name>
    <dbReference type="NCBI Taxonomy" id="1516159"/>
    <lineage>
        <taxon>Bacteria</taxon>
        <taxon>Pseudomonadati</taxon>
        <taxon>Pseudomonadota</taxon>
        <taxon>Gammaproteobacteria</taxon>
        <taxon>Vibrionales</taxon>
        <taxon>Vibrionaceae</taxon>
        <taxon>Vibrio</taxon>
    </lineage>
</organism>
<dbReference type="PANTHER" id="PTHR38436">
    <property type="entry name" value="POLYKETIDE CYCLASE SNOAL-LIKE DOMAIN"/>
    <property type="match status" value="1"/>
</dbReference>
<evidence type="ECO:0000313" key="1">
    <source>
        <dbReference type="EMBL" id="CDT78657.1"/>
    </source>
</evidence>
<reference evidence="1 2" key="1">
    <citation type="submission" date="2014-06" db="EMBL/GenBank/DDBJ databases">
        <authorList>
            <person name="Le Roux F."/>
        </authorList>
    </citation>
    <scope>NUCLEOTIDE SEQUENCE [LARGE SCALE GENOMIC DNA]</scope>
    <source>
        <strain evidence="1 2">J2-31</strain>
    </source>
</reference>
<dbReference type="SUPFAM" id="SSF54427">
    <property type="entry name" value="NTF2-like"/>
    <property type="match status" value="2"/>
</dbReference>
<comment type="caution">
    <text evidence="1">The sequence shown here is derived from an EMBL/GenBank/DDBJ whole genome shotgun (WGS) entry which is preliminary data.</text>
</comment>
<dbReference type="Gene3D" id="3.10.450.50">
    <property type="match status" value="2"/>
</dbReference>
<evidence type="ECO:0008006" key="3">
    <source>
        <dbReference type="Google" id="ProtNLM"/>
    </source>
</evidence>
<dbReference type="InterPro" id="IPR009959">
    <property type="entry name" value="Cyclase_SnoaL-like"/>
</dbReference>
<evidence type="ECO:0000313" key="2">
    <source>
        <dbReference type="Proteomes" id="UP000041625"/>
    </source>
</evidence>
<accession>A0AA87C0A4</accession>
<protein>
    <recommendedName>
        <fullName evidence="3">SnoaL-like domain-containing protein</fullName>
    </recommendedName>
</protein>
<proteinExistence type="predicted"/>
<dbReference type="InterPro" id="IPR032710">
    <property type="entry name" value="NTF2-like_dom_sf"/>
</dbReference>
<dbReference type="GO" id="GO:0030638">
    <property type="term" value="P:polyketide metabolic process"/>
    <property type="evidence" value="ECO:0007669"/>
    <property type="project" value="InterPro"/>
</dbReference>
<dbReference type="AlphaFoldDB" id="A0AA87C0A4"/>
<dbReference type="Proteomes" id="UP000041625">
    <property type="component" value="Unassembled WGS sequence"/>
</dbReference>
<keyword evidence="2" id="KW-1185">Reference proteome</keyword>